<evidence type="ECO:0000256" key="1">
    <source>
        <dbReference type="SAM" id="MobiDB-lite"/>
    </source>
</evidence>
<name>A0A645J2H4_9ZZZZ</name>
<gene>
    <name evidence="2" type="ORF">SDC9_205584</name>
</gene>
<proteinExistence type="predicted"/>
<evidence type="ECO:0000313" key="2">
    <source>
        <dbReference type="EMBL" id="MPN57888.1"/>
    </source>
</evidence>
<accession>A0A645J2H4</accession>
<dbReference type="AlphaFoldDB" id="A0A645J2H4"/>
<feature type="region of interest" description="Disordered" evidence="1">
    <location>
        <begin position="1"/>
        <end position="65"/>
    </location>
</feature>
<dbReference type="EMBL" id="VSSQ01129996">
    <property type="protein sequence ID" value="MPN57888.1"/>
    <property type="molecule type" value="Genomic_DNA"/>
</dbReference>
<organism evidence="2">
    <name type="scientific">bioreactor metagenome</name>
    <dbReference type="NCBI Taxonomy" id="1076179"/>
    <lineage>
        <taxon>unclassified sequences</taxon>
        <taxon>metagenomes</taxon>
        <taxon>ecological metagenomes</taxon>
    </lineage>
</organism>
<reference evidence="2" key="1">
    <citation type="submission" date="2019-08" db="EMBL/GenBank/DDBJ databases">
        <authorList>
            <person name="Kucharzyk K."/>
            <person name="Murdoch R.W."/>
            <person name="Higgins S."/>
            <person name="Loffler F."/>
        </authorList>
    </citation>
    <scope>NUCLEOTIDE SEQUENCE</scope>
</reference>
<protein>
    <submittedName>
        <fullName evidence="2">Uncharacterized protein</fullName>
    </submittedName>
</protein>
<sequence>MEKTRRKADGRSRRHRFAEEKAPEEMDRDNGADIGDSDGAFCVARPGQKGEQNGNGVSIRYGGKT</sequence>
<comment type="caution">
    <text evidence="2">The sequence shown here is derived from an EMBL/GenBank/DDBJ whole genome shotgun (WGS) entry which is preliminary data.</text>
</comment>
<feature type="compositionally biased region" description="Basic and acidic residues" evidence="1">
    <location>
        <begin position="1"/>
        <end position="31"/>
    </location>
</feature>